<evidence type="ECO:0000259" key="4">
    <source>
        <dbReference type="Pfam" id="PF02558"/>
    </source>
</evidence>
<protein>
    <recommendedName>
        <fullName evidence="8">2-dehydropantoate 2-reductase</fullName>
    </recommendedName>
</protein>
<evidence type="ECO:0000256" key="1">
    <source>
        <dbReference type="ARBA" id="ARBA00007870"/>
    </source>
</evidence>
<keyword evidence="2" id="KW-0521">NADP</keyword>
<dbReference type="PANTHER" id="PTHR21708:SF30">
    <property type="entry name" value="2-DEHYDROPANTOATE 2-REDUCTASE-RELATED"/>
    <property type="match status" value="1"/>
</dbReference>
<dbReference type="RefSeq" id="XP_018985394.1">
    <property type="nucleotide sequence ID" value="XM_019128959.1"/>
</dbReference>
<dbReference type="InterPro" id="IPR051402">
    <property type="entry name" value="KPR-Related"/>
</dbReference>
<dbReference type="PANTHER" id="PTHR21708">
    <property type="entry name" value="PROBABLE 2-DEHYDROPANTOATE 2-REDUCTASE"/>
    <property type="match status" value="1"/>
</dbReference>
<name>A0A1E3QQT7_9ASCO</name>
<dbReference type="Pfam" id="PF08546">
    <property type="entry name" value="ApbA_C"/>
    <property type="match status" value="1"/>
</dbReference>
<dbReference type="Pfam" id="PF02558">
    <property type="entry name" value="ApbA"/>
    <property type="match status" value="1"/>
</dbReference>
<keyword evidence="3" id="KW-0560">Oxidoreductase</keyword>
<comment type="similarity">
    <text evidence="1">Belongs to the ketopantoate reductase family.</text>
</comment>
<evidence type="ECO:0000259" key="5">
    <source>
        <dbReference type="Pfam" id="PF08546"/>
    </source>
</evidence>
<dbReference type="OrthoDB" id="3609at2759"/>
<dbReference type="AlphaFoldDB" id="A0A1E3QQT7"/>
<evidence type="ECO:0000313" key="7">
    <source>
        <dbReference type="Proteomes" id="UP000094336"/>
    </source>
</evidence>
<dbReference type="InterPro" id="IPR003710">
    <property type="entry name" value="ApbA"/>
</dbReference>
<proteinExistence type="inferred from homology"/>
<dbReference type="GO" id="GO:0008677">
    <property type="term" value="F:2-dehydropantoate 2-reductase activity"/>
    <property type="evidence" value="ECO:0007669"/>
    <property type="project" value="InterPro"/>
</dbReference>
<dbReference type="NCBIfam" id="TIGR00745">
    <property type="entry name" value="apbA_panE"/>
    <property type="match status" value="1"/>
</dbReference>
<gene>
    <name evidence="6" type="ORF">BABINDRAFT_161701</name>
</gene>
<dbReference type="STRING" id="984486.A0A1E3QQT7"/>
<feature type="domain" description="Ketopantoate reductase N-terminal" evidence="4">
    <location>
        <begin position="6"/>
        <end position="165"/>
    </location>
</feature>
<dbReference type="Gene3D" id="3.40.50.720">
    <property type="entry name" value="NAD(P)-binding Rossmann-like Domain"/>
    <property type="match status" value="1"/>
</dbReference>
<dbReference type="InterPro" id="IPR013332">
    <property type="entry name" value="KPR_N"/>
</dbReference>
<dbReference type="InterPro" id="IPR013752">
    <property type="entry name" value="KPA_reductase"/>
</dbReference>
<dbReference type="InterPro" id="IPR036291">
    <property type="entry name" value="NAD(P)-bd_dom_sf"/>
</dbReference>
<dbReference type="InterPro" id="IPR008927">
    <property type="entry name" value="6-PGluconate_DH-like_C_sf"/>
</dbReference>
<feature type="domain" description="Ketopantoate reductase C-terminal" evidence="5">
    <location>
        <begin position="203"/>
        <end position="327"/>
    </location>
</feature>
<dbReference type="GeneID" id="30146812"/>
<organism evidence="6 7">
    <name type="scientific">Babjeviella inositovora NRRL Y-12698</name>
    <dbReference type="NCBI Taxonomy" id="984486"/>
    <lineage>
        <taxon>Eukaryota</taxon>
        <taxon>Fungi</taxon>
        <taxon>Dikarya</taxon>
        <taxon>Ascomycota</taxon>
        <taxon>Saccharomycotina</taxon>
        <taxon>Pichiomycetes</taxon>
        <taxon>Serinales incertae sedis</taxon>
        <taxon>Babjeviella</taxon>
    </lineage>
</organism>
<evidence type="ECO:0000313" key="6">
    <source>
        <dbReference type="EMBL" id="ODQ80066.1"/>
    </source>
</evidence>
<evidence type="ECO:0008006" key="8">
    <source>
        <dbReference type="Google" id="ProtNLM"/>
    </source>
</evidence>
<accession>A0A1E3QQT7</accession>
<dbReference type="Gene3D" id="1.10.1040.10">
    <property type="entry name" value="N-(1-d-carboxylethyl)-l-norvaline Dehydrogenase, domain 2"/>
    <property type="match status" value="1"/>
</dbReference>
<dbReference type="SUPFAM" id="SSF48179">
    <property type="entry name" value="6-phosphogluconate dehydrogenase C-terminal domain-like"/>
    <property type="match status" value="1"/>
</dbReference>
<evidence type="ECO:0000256" key="3">
    <source>
        <dbReference type="ARBA" id="ARBA00023002"/>
    </source>
</evidence>
<dbReference type="SUPFAM" id="SSF51735">
    <property type="entry name" value="NAD(P)-binding Rossmann-fold domains"/>
    <property type="match status" value="1"/>
</dbReference>
<sequence>MSFPSVLIIGSGGVGTIASYSLCFNKKATVTSVLRSSYDIVTEKGFEIDSVDYGKVTGFRPHNIAKSLDDAAQYGPFDYVLVSTKNVADMSPLVAEVIAPVVTKTAGANTTVVLLQNGIEIEDPIIKAFPGHVVLSGISMISSILSGGNHVEHSYIELATIGYVDNKITPATDQEAIAKKFIEIYSTRNANGTPINQITYNDNVRLGRWRKLVYNASFNSVCAMTRLDTTRVALSGNREQWVIPIMKEIVLLAEADGNKLPETIIDNMVEGDKEEEYYKPSMLVDVLADRPMEVEVILGNTIRIGENLGYGDRIPYLKLVYRVLKGTQYGILERMGGAFKLPESRGLTEGKSYEDFRLTK</sequence>
<keyword evidence="7" id="KW-1185">Reference proteome</keyword>
<dbReference type="EMBL" id="KV454431">
    <property type="protein sequence ID" value="ODQ80066.1"/>
    <property type="molecule type" value="Genomic_DNA"/>
</dbReference>
<dbReference type="FunFam" id="1.10.1040.10:FF:000017">
    <property type="entry name" value="2-dehydropantoate 2-reductase"/>
    <property type="match status" value="1"/>
</dbReference>
<evidence type="ECO:0000256" key="2">
    <source>
        <dbReference type="ARBA" id="ARBA00022857"/>
    </source>
</evidence>
<dbReference type="InterPro" id="IPR013328">
    <property type="entry name" value="6PGD_dom2"/>
</dbReference>
<dbReference type="GO" id="GO:0015940">
    <property type="term" value="P:pantothenate biosynthetic process"/>
    <property type="evidence" value="ECO:0007669"/>
    <property type="project" value="InterPro"/>
</dbReference>
<dbReference type="Proteomes" id="UP000094336">
    <property type="component" value="Unassembled WGS sequence"/>
</dbReference>
<reference evidence="7" key="1">
    <citation type="submission" date="2016-05" db="EMBL/GenBank/DDBJ databases">
        <title>Comparative genomics of biotechnologically important yeasts.</title>
        <authorList>
            <consortium name="DOE Joint Genome Institute"/>
            <person name="Riley R."/>
            <person name="Haridas S."/>
            <person name="Wolfe K.H."/>
            <person name="Lopes M.R."/>
            <person name="Hittinger C.T."/>
            <person name="Goker M."/>
            <person name="Salamov A."/>
            <person name="Wisecaver J."/>
            <person name="Long T.M."/>
            <person name="Aerts A.L."/>
            <person name="Barry K."/>
            <person name="Choi C."/>
            <person name="Clum A."/>
            <person name="Coughlan A.Y."/>
            <person name="Deshpande S."/>
            <person name="Douglass A.P."/>
            <person name="Hanson S.J."/>
            <person name="Klenk H.-P."/>
            <person name="Labutti K."/>
            <person name="Lapidus A."/>
            <person name="Lindquist E."/>
            <person name="Lipzen A."/>
            <person name="Meier-Kolthoff J.P."/>
            <person name="Ohm R.A."/>
            <person name="Otillar R.P."/>
            <person name="Pangilinan J."/>
            <person name="Peng Y."/>
            <person name="Rokas A."/>
            <person name="Rosa C.A."/>
            <person name="Scheuner C."/>
            <person name="Sibirny A.A."/>
            <person name="Slot J.C."/>
            <person name="Stielow J.B."/>
            <person name="Sun H."/>
            <person name="Kurtzman C.P."/>
            <person name="Blackwell M."/>
            <person name="Grigoriev I.V."/>
            <person name="Jeffries T.W."/>
        </authorList>
    </citation>
    <scope>NUCLEOTIDE SEQUENCE [LARGE SCALE GENOMIC DNA]</scope>
    <source>
        <strain evidence="7">NRRL Y-12698</strain>
    </source>
</reference>
<dbReference type="GO" id="GO:0005737">
    <property type="term" value="C:cytoplasm"/>
    <property type="evidence" value="ECO:0007669"/>
    <property type="project" value="TreeGrafter"/>
</dbReference>